<keyword evidence="4" id="KW-1185">Reference proteome</keyword>
<dbReference type="GO" id="GO:0003723">
    <property type="term" value="F:RNA binding"/>
    <property type="evidence" value="ECO:0007669"/>
    <property type="project" value="InterPro"/>
</dbReference>
<reference evidence="3 4" key="1">
    <citation type="journal article" date="2019" name="Sci. Rep.">
        <title>Orb-weaving spider Araneus ventricosus genome elucidates the spidroin gene catalogue.</title>
        <authorList>
            <person name="Kono N."/>
            <person name="Nakamura H."/>
            <person name="Ohtoshi R."/>
            <person name="Moran D.A.P."/>
            <person name="Shinohara A."/>
            <person name="Yoshida Y."/>
            <person name="Fujiwara M."/>
            <person name="Mori M."/>
            <person name="Tomita M."/>
            <person name="Arakawa K."/>
        </authorList>
    </citation>
    <scope>NUCLEOTIDE SEQUENCE [LARGE SCALE GENOMIC DNA]</scope>
</reference>
<dbReference type="SMART" id="SM00343">
    <property type="entry name" value="ZnF_C2HC"/>
    <property type="match status" value="2"/>
</dbReference>
<dbReference type="AlphaFoldDB" id="A0A4Y2FUM4"/>
<gene>
    <name evidence="3" type="ORF">AVEN_223180_1</name>
</gene>
<dbReference type="InterPro" id="IPR042509">
    <property type="entry name" value="ZCCHC3"/>
</dbReference>
<comment type="caution">
    <text evidence="3">The sequence shown here is derived from an EMBL/GenBank/DDBJ whole genome shotgun (WGS) entry which is preliminary data.</text>
</comment>
<evidence type="ECO:0000259" key="2">
    <source>
        <dbReference type="SMART" id="SM00343"/>
    </source>
</evidence>
<sequence length="335" mass="36938">MESERASAEDMNFRFGLVEKAITATVSEVKSTKKLRSGDLLVEVHSRKQSEQIVKLKTFSNIPITVSPHASLNSSKGVITCGELLNVPTEEILKELQGQGVSHVRRISIRRDGQLLNTKHLILTFDSANLPENIKAGYMRLSVRTYIPNPLLCFKCQRFGHSKTSCRGTLTCARCAEVGHESTDCTRTEKCVNCKGEHTSFSRNCIAWKQEKEIISTKIKKQISYQEARKLIKSQTPTPGNSYVSVVKKSTAPSSQTNPDIAADSSSKQSASTPRAPPAMIKQPSFPSGSPLCEKASASPDLTDFKLVTNKKILKKYSPTKTNNTITTAEKISKF</sequence>
<dbReference type="GO" id="GO:0002218">
    <property type="term" value="P:activation of innate immune response"/>
    <property type="evidence" value="ECO:0007669"/>
    <property type="project" value="InterPro"/>
</dbReference>
<dbReference type="PANTHER" id="PTHR22639:SF3">
    <property type="entry name" value="ZINC FINGER CCHC DOMAIN-CONTAINING PROTEIN 3"/>
    <property type="match status" value="1"/>
</dbReference>
<dbReference type="GO" id="GO:0008270">
    <property type="term" value="F:zinc ion binding"/>
    <property type="evidence" value="ECO:0007669"/>
    <property type="project" value="InterPro"/>
</dbReference>
<evidence type="ECO:0000256" key="1">
    <source>
        <dbReference type="SAM" id="MobiDB-lite"/>
    </source>
</evidence>
<dbReference type="GO" id="GO:0003690">
    <property type="term" value="F:double-stranded DNA binding"/>
    <property type="evidence" value="ECO:0007669"/>
    <property type="project" value="InterPro"/>
</dbReference>
<evidence type="ECO:0000313" key="3">
    <source>
        <dbReference type="EMBL" id="GBM44059.1"/>
    </source>
</evidence>
<evidence type="ECO:0000313" key="4">
    <source>
        <dbReference type="Proteomes" id="UP000499080"/>
    </source>
</evidence>
<feature type="region of interest" description="Disordered" evidence="1">
    <location>
        <begin position="240"/>
        <end position="297"/>
    </location>
</feature>
<name>A0A4Y2FUM4_ARAVE</name>
<dbReference type="PANTHER" id="PTHR22639">
    <property type="entry name" value="GAG-RELATED PROTEIN"/>
    <property type="match status" value="1"/>
</dbReference>
<protein>
    <recommendedName>
        <fullName evidence="2">CCHC-type domain-containing protein</fullName>
    </recommendedName>
</protein>
<dbReference type="InterPro" id="IPR036875">
    <property type="entry name" value="Znf_CCHC_sf"/>
</dbReference>
<dbReference type="EMBL" id="BGPR01001053">
    <property type="protein sequence ID" value="GBM44059.1"/>
    <property type="molecule type" value="Genomic_DNA"/>
</dbReference>
<organism evidence="3 4">
    <name type="scientific">Araneus ventricosus</name>
    <name type="common">Orbweaver spider</name>
    <name type="synonym">Epeira ventricosa</name>
    <dbReference type="NCBI Taxonomy" id="182803"/>
    <lineage>
        <taxon>Eukaryota</taxon>
        <taxon>Metazoa</taxon>
        <taxon>Ecdysozoa</taxon>
        <taxon>Arthropoda</taxon>
        <taxon>Chelicerata</taxon>
        <taxon>Arachnida</taxon>
        <taxon>Araneae</taxon>
        <taxon>Araneomorphae</taxon>
        <taxon>Entelegynae</taxon>
        <taxon>Araneoidea</taxon>
        <taxon>Araneidae</taxon>
        <taxon>Araneus</taxon>
    </lineage>
</organism>
<dbReference type="Gene3D" id="4.10.60.10">
    <property type="entry name" value="Zinc finger, CCHC-type"/>
    <property type="match status" value="1"/>
</dbReference>
<proteinExistence type="predicted"/>
<dbReference type="InterPro" id="IPR001878">
    <property type="entry name" value="Znf_CCHC"/>
</dbReference>
<accession>A0A4Y2FUM4</accession>
<dbReference type="OrthoDB" id="6435956at2759"/>
<feature type="domain" description="CCHC-type" evidence="2">
    <location>
        <begin position="152"/>
        <end position="168"/>
    </location>
</feature>
<dbReference type="SUPFAM" id="SSF57756">
    <property type="entry name" value="Retrovirus zinc finger-like domains"/>
    <property type="match status" value="1"/>
</dbReference>
<feature type="compositionally biased region" description="Polar residues" evidence="1">
    <location>
        <begin position="251"/>
        <end position="273"/>
    </location>
</feature>
<dbReference type="Proteomes" id="UP000499080">
    <property type="component" value="Unassembled WGS sequence"/>
</dbReference>
<feature type="domain" description="CCHC-type" evidence="2">
    <location>
        <begin position="171"/>
        <end position="187"/>
    </location>
</feature>